<accession>A0A5J5J3L8</accession>
<dbReference type="EMBL" id="VYSA01000002">
    <property type="protein sequence ID" value="KAA9108050.1"/>
    <property type="molecule type" value="Genomic_DNA"/>
</dbReference>
<dbReference type="RefSeq" id="WP_150449081.1">
    <property type="nucleotide sequence ID" value="NZ_VYSA01000002.1"/>
</dbReference>
<dbReference type="OrthoDB" id="9128359at2"/>
<evidence type="ECO:0000313" key="2">
    <source>
        <dbReference type="Proteomes" id="UP000325827"/>
    </source>
</evidence>
<organism evidence="1 2">
    <name type="scientific">Microbacterium rhizomatis</name>
    <dbReference type="NCBI Taxonomy" id="1631477"/>
    <lineage>
        <taxon>Bacteria</taxon>
        <taxon>Bacillati</taxon>
        <taxon>Actinomycetota</taxon>
        <taxon>Actinomycetes</taxon>
        <taxon>Micrococcales</taxon>
        <taxon>Microbacteriaceae</taxon>
        <taxon>Microbacterium</taxon>
    </lineage>
</organism>
<keyword evidence="2" id="KW-1185">Reference proteome</keyword>
<comment type="caution">
    <text evidence="1">The sequence shown here is derived from an EMBL/GenBank/DDBJ whole genome shotgun (WGS) entry which is preliminary data.</text>
</comment>
<evidence type="ECO:0000313" key="1">
    <source>
        <dbReference type="EMBL" id="KAA9108050.1"/>
    </source>
</evidence>
<dbReference type="AlphaFoldDB" id="A0A5J5J3L8"/>
<sequence length="347" mass="39175">MTEQSLTEAEAERLSLIRYQLLSAQEALSAPPPISSLSINVMQDVVESTLSAAGDHIRAEVRNRDFDKLFDAVVSKLGNPAELVGLRAPAIALNNARVGFKHHGNHVRDETLRRHMDVSVTLVSELVQAAFDVDLNEVSMLLFVRDDQVRLLVQSADEVGKSGNLIDGLFRLRLAFDLAVQEYELRKTYDGWHSVFDTKPAFYPSVFDLERFAGREGGRHLERMTDWIDALATTVKLGAIGVDLQRYAYFDSVAPSAIYMGSDHPTHSRVRFENPTQQHFDDAYRFVVDTVIYLAANDYTLTPNRHRQIYRDRHFDPEYEGTPMWIHPSLRGEVAGDVADETEENPA</sequence>
<protein>
    <submittedName>
        <fullName evidence="1">Uncharacterized protein</fullName>
    </submittedName>
</protein>
<name>A0A5J5J3L8_9MICO</name>
<dbReference type="Proteomes" id="UP000325827">
    <property type="component" value="Unassembled WGS sequence"/>
</dbReference>
<reference evidence="2" key="1">
    <citation type="submission" date="2019-09" db="EMBL/GenBank/DDBJ databases">
        <title>Mumia zhuanghuii sp. nov. isolated from the intestinal contents of plateau pika (Ochotona curzoniae) in the Qinghai-Tibet plateau of China.</title>
        <authorList>
            <person name="Tian Z."/>
        </authorList>
    </citation>
    <scope>NUCLEOTIDE SEQUENCE [LARGE SCALE GENOMIC DNA]</scope>
    <source>
        <strain evidence="2">JCM 30598</strain>
    </source>
</reference>
<proteinExistence type="predicted"/>
<gene>
    <name evidence="1" type="ORF">F6B43_11585</name>
</gene>